<proteinExistence type="predicted"/>
<dbReference type="SUPFAM" id="SSF46689">
    <property type="entry name" value="Homeodomain-like"/>
    <property type="match status" value="1"/>
</dbReference>
<evidence type="ECO:0000256" key="1">
    <source>
        <dbReference type="ARBA" id="ARBA00023015"/>
    </source>
</evidence>
<evidence type="ECO:0000256" key="2">
    <source>
        <dbReference type="ARBA" id="ARBA00023125"/>
    </source>
</evidence>
<feature type="DNA-binding region" description="H-T-H motif" evidence="4">
    <location>
        <begin position="52"/>
        <end position="71"/>
    </location>
</feature>
<evidence type="ECO:0000256" key="5">
    <source>
        <dbReference type="SAM" id="MobiDB-lite"/>
    </source>
</evidence>
<evidence type="ECO:0000256" key="4">
    <source>
        <dbReference type="PROSITE-ProRule" id="PRU00335"/>
    </source>
</evidence>
<dbReference type="Gene3D" id="1.10.357.10">
    <property type="entry name" value="Tetracycline Repressor, domain 2"/>
    <property type="match status" value="1"/>
</dbReference>
<dbReference type="Pfam" id="PF16859">
    <property type="entry name" value="TetR_C_11"/>
    <property type="match status" value="1"/>
</dbReference>
<comment type="caution">
    <text evidence="7">The sequence shown here is derived from an EMBL/GenBank/DDBJ whole genome shotgun (WGS) entry which is preliminary data.</text>
</comment>
<dbReference type="Pfam" id="PF00440">
    <property type="entry name" value="TetR_N"/>
    <property type="match status" value="1"/>
</dbReference>
<keyword evidence="2 4" id="KW-0238">DNA-binding</keyword>
<dbReference type="Gene3D" id="1.10.10.60">
    <property type="entry name" value="Homeodomain-like"/>
    <property type="match status" value="1"/>
</dbReference>
<feature type="domain" description="HTH tetR-type" evidence="6">
    <location>
        <begin position="29"/>
        <end position="89"/>
    </location>
</feature>
<sequence length="210" mass="23135">MSGPGLAADATVGGRSQPRKPTGSRRRGKDLERAIYAAVISQLEDVGYARLTMDRVAADARTGKAALYRRWPSKAELVVDTLDYALPAPEDAPDTGNVRDDLVEHMRQKAEVLNSSVGRAVQSLLAEIDRDRPLVRLVQERVFQPRENVFQLILDRGVQRGEVRSGPLSPLVAELGPAMLVQRFLSDSAPVPDDYLVSVVDELIMPIVRR</sequence>
<dbReference type="PROSITE" id="PS50977">
    <property type="entry name" value="HTH_TETR_2"/>
    <property type="match status" value="1"/>
</dbReference>
<dbReference type="InterPro" id="IPR009057">
    <property type="entry name" value="Homeodomain-like_sf"/>
</dbReference>
<dbReference type="SUPFAM" id="SSF48498">
    <property type="entry name" value="Tetracyclin repressor-like, C-terminal domain"/>
    <property type="match status" value="1"/>
</dbReference>
<dbReference type="InterPro" id="IPR011075">
    <property type="entry name" value="TetR_C"/>
</dbReference>
<gene>
    <name evidence="7" type="ORF">GUR47_00425</name>
</gene>
<dbReference type="InterPro" id="IPR050109">
    <property type="entry name" value="HTH-type_TetR-like_transc_reg"/>
</dbReference>
<dbReference type="GO" id="GO:0003700">
    <property type="term" value="F:DNA-binding transcription factor activity"/>
    <property type="evidence" value="ECO:0007669"/>
    <property type="project" value="TreeGrafter"/>
</dbReference>
<keyword evidence="1" id="KW-0805">Transcription regulation</keyword>
<protein>
    <submittedName>
        <fullName evidence="7">TetR/AcrR family transcriptional regulator</fullName>
    </submittedName>
</protein>
<evidence type="ECO:0000313" key="7">
    <source>
        <dbReference type="EMBL" id="NEV85165.1"/>
    </source>
</evidence>
<reference evidence="7" key="1">
    <citation type="journal article" date="2020" name="Microorganisms">
        <title>Isolation, Genomic and Metabolomic Characterization of Streptomyces tendae VITAKN with Quorum Sensing Inhibitory Activity from Southern India.</title>
        <authorList>
            <person name="Ishaque N.M."/>
            <person name="Burgsdorf I."/>
            <person name="Limlingan Malit J.J."/>
            <person name="Saha S."/>
            <person name="Teta R."/>
            <person name="Ewe D."/>
            <person name="Kannabiran K."/>
            <person name="Hrouzek P."/>
            <person name="Steindler L."/>
            <person name="Costantino V."/>
            <person name="Saurav K."/>
        </authorList>
    </citation>
    <scope>NUCLEOTIDE SEQUENCE</scope>
    <source>
        <strain evidence="7">VITAKN</strain>
    </source>
</reference>
<keyword evidence="3" id="KW-0804">Transcription</keyword>
<dbReference type="AlphaFoldDB" id="A0A6B3QFL6"/>
<dbReference type="PANTHER" id="PTHR30055:SF225">
    <property type="entry name" value="TRANSCRIPTIONAL REGULATORY PROTEIN-RELATED"/>
    <property type="match status" value="1"/>
</dbReference>
<evidence type="ECO:0000256" key="3">
    <source>
        <dbReference type="ARBA" id="ARBA00023163"/>
    </source>
</evidence>
<evidence type="ECO:0000259" key="6">
    <source>
        <dbReference type="PROSITE" id="PS50977"/>
    </source>
</evidence>
<dbReference type="EMBL" id="JAAIFS010000001">
    <property type="protein sequence ID" value="NEV85165.1"/>
    <property type="molecule type" value="Genomic_DNA"/>
</dbReference>
<organism evidence="7">
    <name type="scientific">Streptomyces tendae</name>
    <dbReference type="NCBI Taxonomy" id="1932"/>
    <lineage>
        <taxon>Bacteria</taxon>
        <taxon>Bacillati</taxon>
        <taxon>Actinomycetota</taxon>
        <taxon>Actinomycetes</taxon>
        <taxon>Kitasatosporales</taxon>
        <taxon>Streptomycetaceae</taxon>
        <taxon>Streptomyces</taxon>
    </lineage>
</organism>
<dbReference type="RefSeq" id="WP_161380851.1">
    <property type="nucleotide sequence ID" value="NZ_JAAIFS010000001.1"/>
</dbReference>
<name>A0A6B3QFL6_STRTE</name>
<dbReference type="PANTHER" id="PTHR30055">
    <property type="entry name" value="HTH-TYPE TRANSCRIPTIONAL REGULATOR RUTR"/>
    <property type="match status" value="1"/>
</dbReference>
<dbReference type="InterPro" id="IPR001647">
    <property type="entry name" value="HTH_TetR"/>
</dbReference>
<dbReference type="GO" id="GO:0000976">
    <property type="term" value="F:transcription cis-regulatory region binding"/>
    <property type="evidence" value="ECO:0007669"/>
    <property type="project" value="TreeGrafter"/>
</dbReference>
<feature type="region of interest" description="Disordered" evidence="5">
    <location>
        <begin position="1"/>
        <end position="28"/>
    </location>
</feature>
<accession>A0A6B3QFL6</accession>
<dbReference type="InterPro" id="IPR036271">
    <property type="entry name" value="Tet_transcr_reg_TetR-rel_C_sf"/>
</dbReference>